<proteinExistence type="predicted"/>
<gene>
    <name evidence="6" type="ORF">HNR61_006076</name>
</gene>
<keyword evidence="3" id="KW-0804">Transcription</keyword>
<keyword evidence="1" id="KW-0805">Transcription regulation</keyword>
<feature type="domain" description="HTH tetR-type" evidence="5">
    <location>
        <begin position="6"/>
        <end position="65"/>
    </location>
</feature>
<dbReference type="GO" id="GO:0003700">
    <property type="term" value="F:DNA-binding transcription factor activity"/>
    <property type="evidence" value="ECO:0007669"/>
    <property type="project" value="TreeGrafter"/>
</dbReference>
<keyword evidence="7" id="KW-1185">Reference proteome</keyword>
<dbReference type="GO" id="GO:0000976">
    <property type="term" value="F:transcription cis-regulatory region binding"/>
    <property type="evidence" value="ECO:0007669"/>
    <property type="project" value="TreeGrafter"/>
</dbReference>
<organism evidence="6 7">
    <name type="scientific">Actinomadura namibiensis</name>
    <dbReference type="NCBI Taxonomy" id="182080"/>
    <lineage>
        <taxon>Bacteria</taxon>
        <taxon>Bacillati</taxon>
        <taxon>Actinomycetota</taxon>
        <taxon>Actinomycetes</taxon>
        <taxon>Streptosporangiales</taxon>
        <taxon>Thermomonosporaceae</taxon>
        <taxon>Actinomadura</taxon>
    </lineage>
</organism>
<dbReference type="RefSeq" id="WP_312898157.1">
    <property type="nucleotide sequence ID" value="NZ_BAAALP010000021.1"/>
</dbReference>
<dbReference type="InterPro" id="IPR009057">
    <property type="entry name" value="Homeodomain-like_sf"/>
</dbReference>
<evidence type="ECO:0000256" key="2">
    <source>
        <dbReference type="ARBA" id="ARBA00023125"/>
    </source>
</evidence>
<dbReference type="InterPro" id="IPR050109">
    <property type="entry name" value="HTH-type_TetR-like_transc_reg"/>
</dbReference>
<dbReference type="PANTHER" id="PTHR30055">
    <property type="entry name" value="HTH-TYPE TRANSCRIPTIONAL REGULATOR RUTR"/>
    <property type="match status" value="1"/>
</dbReference>
<dbReference type="InterPro" id="IPR049445">
    <property type="entry name" value="TetR_SbtR-like_C"/>
</dbReference>
<evidence type="ECO:0000313" key="7">
    <source>
        <dbReference type="Proteomes" id="UP000572680"/>
    </source>
</evidence>
<evidence type="ECO:0000256" key="1">
    <source>
        <dbReference type="ARBA" id="ARBA00023015"/>
    </source>
</evidence>
<evidence type="ECO:0000259" key="5">
    <source>
        <dbReference type="PROSITE" id="PS50977"/>
    </source>
</evidence>
<dbReference type="Proteomes" id="UP000572680">
    <property type="component" value="Unassembled WGS sequence"/>
</dbReference>
<dbReference type="PROSITE" id="PS50977">
    <property type="entry name" value="HTH_TETR_2"/>
    <property type="match status" value="1"/>
</dbReference>
<dbReference type="InterPro" id="IPR001647">
    <property type="entry name" value="HTH_TetR"/>
</dbReference>
<comment type="caution">
    <text evidence="6">The sequence shown here is derived from an EMBL/GenBank/DDBJ whole genome shotgun (WGS) entry which is preliminary data.</text>
</comment>
<feature type="DNA-binding region" description="H-T-H motif" evidence="4">
    <location>
        <begin position="28"/>
        <end position="47"/>
    </location>
</feature>
<dbReference type="PANTHER" id="PTHR30055:SF234">
    <property type="entry name" value="HTH-TYPE TRANSCRIPTIONAL REGULATOR BETI"/>
    <property type="match status" value="1"/>
</dbReference>
<dbReference type="AlphaFoldDB" id="A0A7W3QP97"/>
<dbReference type="EMBL" id="JACJIA010000009">
    <property type="protein sequence ID" value="MBA8954419.1"/>
    <property type="molecule type" value="Genomic_DNA"/>
</dbReference>
<evidence type="ECO:0000313" key="6">
    <source>
        <dbReference type="EMBL" id="MBA8954419.1"/>
    </source>
</evidence>
<accession>A0A7W3QP97</accession>
<evidence type="ECO:0000256" key="3">
    <source>
        <dbReference type="ARBA" id="ARBA00023163"/>
    </source>
</evidence>
<evidence type="ECO:0000256" key="4">
    <source>
        <dbReference type="PROSITE-ProRule" id="PRU00335"/>
    </source>
</evidence>
<name>A0A7W3QP97_ACTNM</name>
<dbReference type="SUPFAM" id="SSF48498">
    <property type="entry name" value="Tetracyclin repressor-like, C-terminal domain"/>
    <property type="match status" value="1"/>
</dbReference>
<sequence>MRADARRNRERILAEARAALVERGIDASLEEVAARAGVGIGTLYRHFPRREDLLEELLRERFDAVADLGRELLDDPSPRDALAAWVLAFAEMNTTYRGLTDVLITTLRDETSALHASCEAMRAAGTALLLRAQETGQVRADLEPTELLVLVSGVTWAHEKTAGQVPHRLDRLLGLLFGGLSSG</sequence>
<keyword evidence="2 4" id="KW-0238">DNA-binding</keyword>
<dbReference type="Gene3D" id="1.10.357.10">
    <property type="entry name" value="Tetracycline Repressor, domain 2"/>
    <property type="match status" value="1"/>
</dbReference>
<dbReference type="SUPFAM" id="SSF46689">
    <property type="entry name" value="Homeodomain-like"/>
    <property type="match status" value="1"/>
</dbReference>
<dbReference type="Pfam" id="PF21597">
    <property type="entry name" value="TetR_C_43"/>
    <property type="match status" value="1"/>
</dbReference>
<dbReference type="PRINTS" id="PR00455">
    <property type="entry name" value="HTHTETR"/>
</dbReference>
<reference evidence="6 7" key="1">
    <citation type="submission" date="2020-08" db="EMBL/GenBank/DDBJ databases">
        <title>Genomic Encyclopedia of Type Strains, Phase IV (KMG-IV): sequencing the most valuable type-strain genomes for metagenomic binning, comparative biology and taxonomic classification.</title>
        <authorList>
            <person name="Goeker M."/>
        </authorList>
    </citation>
    <scope>NUCLEOTIDE SEQUENCE [LARGE SCALE GENOMIC DNA]</scope>
    <source>
        <strain evidence="6 7">DSM 44197</strain>
    </source>
</reference>
<dbReference type="InterPro" id="IPR036271">
    <property type="entry name" value="Tet_transcr_reg_TetR-rel_C_sf"/>
</dbReference>
<dbReference type="Pfam" id="PF00440">
    <property type="entry name" value="TetR_N"/>
    <property type="match status" value="1"/>
</dbReference>
<protein>
    <submittedName>
        <fullName evidence="6">AcrR family transcriptional regulator</fullName>
    </submittedName>
</protein>